<dbReference type="Proteomes" id="UP000192333">
    <property type="component" value="Chromosome I"/>
</dbReference>
<proteinExistence type="predicted"/>
<keyword evidence="1" id="KW-0812">Transmembrane</keyword>
<dbReference type="AlphaFoldDB" id="A0A1W2H6U6"/>
<organism evidence="2 3">
    <name type="scientific">Aquiflexum balticum DSM 16537</name>
    <dbReference type="NCBI Taxonomy" id="758820"/>
    <lineage>
        <taxon>Bacteria</taxon>
        <taxon>Pseudomonadati</taxon>
        <taxon>Bacteroidota</taxon>
        <taxon>Cytophagia</taxon>
        <taxon>Cytophagales</taxon>
        <taxon>Cyclobacteriaceae</taxon>
        <taxon>Aquiflexum</taxon>
    </lineage>
</organism>
<dbReference type="EMBL" id="LT838813">
    <property type="protein sequence ID" value="SMD44611.1"/>
    <property type="molecule type" value="Genomic_DNA"/>
</dbReference>
<feature type="transmembrane region" description="Helical" evidence="1">
    <location>
        <begin position="39"/>
        <end position="58"/>
    </location>
</feature>
<evidence type="ECO:0000313" key="3">
    <source>
        <dbReference type="Proteomes" id="UP000192333"/>
    </source>
</evidence>
<protein>
    <submittedName>
        <fullName evidence="2">Uncharacterized protein</fullName>
    </submittedName>
</protein>
<gene>
    <name evidence="2" type="ORF">SAMN00777080_3235</name>
</gene>
<sequence length="70" mass="7601">MKNKTKLIVANLFALVAVVGILTLFRSAGIEIGSASGAMVPNVLLLLIPQAGFIYFYWKSFSNENRKAIA</sequence>
<keyword evidence="1" id="KW-1133">Transmembrane helix</keyword>
<keyword evidence="1" id="KW-0472">Membrane</keyword>
<evidence type="ECO:0000313" key="2">
    <source>
        <dbReference type="EMBL" id="SMD44611.1"/>
    </source>
</evidence>
<evidence type="ECO:0000256" key="1">
    <source>
        <dbReference type="SAM" id="Phobius"/>
    </source>
</evidence>
<keyword evidence="3" id="KW-1185">Reference proteome</keyword>
<accession>A0A1W2H6U6</accession>
<dbReference type="RefSeq" id="WP_084121407.1">
    <property type="nucleotide sequence ID" value="NZ_LT838813.1"/>
</dbReference>
<reference evidence="3" key="1">
    <citation type="submission" date="2017-04" db="EMBL/GenBank/DDBJ databases">
        <authorList>
            <person name="Varghese N."/>
            <person name="Submissions S."/>
        </authorList>
    </citation>
    <scope>NUCLEOTIDE SEQUENCE [LARGE SCALE GENOMIC DNA]</scope>
    <source>
        <strain evidence="3">DSM 16537</strain>
    </source>
</reference>
<name>A0A1W2H6U6_9BACT</name>
<dbReference type="OrthoDB" id="840265at2"/>